<dbReference type="InterPro" id="IPR026341">
    <property type="entry name" value="T9SS_type_B"/>
</dbReference>
<dbReference type="Gene3D" id="2.60.40.60">
    <property type="entry name" value="Cadherins"/>
    <property type="match status" value="1"/>
</dbReference>
<organism evidence="1 2">
    <name type="scientific">Chitinophaga jiangningensis</name>
    <dbReference type="NCBI Taxonomy" id="1419482"/>
    <lineage>
        <taxon>Bacteria</taxon>
        <taxon>Pseudomonadati</taxon>
        <taxon>Bacteroidota</taxon>
        <taxon>Chitinophagia</taxon>
        <taxon>Chitinophagales</taxon>
        <taxon>Chitinophagaceae</taxon>
        <taxon>Chitinophaga</taxon>
    </lineage>
</organism>
<accession>A0A1M7AR23</accession>
<dbReference type="Proteomes" id="UP000184420">
    <property type="component" value="Unassembled WGS sequence"/>
</dbReference>
<dbReference type="STRING" id="1419482.SAMN05444266_103378"/>
<gene>
    <name evidence="1" type="ORF">SAMN05444266_103378</name>
</gene>
<name>A0A1M7AR23_9BACT</name>
<dbReference type="Pfam" id="PF13585">
    <property type="entry name" value="CHU_C"/>
    <property type="match status" value="1"/>
</dbReference>
<dbReference type="EMBL" id="FRBL01000003">
    <property type="protein sequence ID" value="SHL45158.1"/>
    <property type="molecule type" value="Genomic_DNA"/>
</dbReference>
<reference evidence="1 2" key="1">
    <citation type="submission" date="2016-11" db="EMBL/GenBank/DDBJ databases">
        <authorList>
            <person name="Jaros S."/>
            <person name="Januszkiewicz K."/>
            <person name="Wedrychowicz H."/>
        </authorList>
    </citation>
    <scope>NUCLEOTIDE SEQUENCE [LARGE SCALE GENOMIC DNA]</scope>
    <source>
        <strain evidence="1 2">DSM 27406</strain>
    </source>
</reference>
<evidence type="ECO:0000313" key="2">
    <source>
        <dbReference type="Proteomes" id="UP000184420"/>
    </source>
</evidence>
<dbReference type="AlphaFoldDB" id="A0A1M7AR23"/>
<dbReference type="NCBIfam" id="TIGR04131">
    <property type="entry name" value="Bac_Flav_CTERM"/>
    <property type="match status" value="1"/>
</dbReference>
<proteinExistence type="predicted"/>
<keyword evidence="2" id="KW-1185">Reference proteome</keyword>
<sequence>MKYHFSNGVTLYRKPMNKIYFLKVSPLLLLYAGLLLAAPVVHATTGHANSEIAARYAVAATVAHANTGQANSEIAYGYAAAPPVVTMETFTVRDDAASGTLVGQLTASGTNLQWQLADDETKGAFRLDASGRLYVDNTALLQTNRGKMVSLFVSVSDGLETSNLAEIIVAIHDTYVNIAPTLDAIPDKAICSGNGPDTIQLTGMSAVEPDQTYSLVAIADLPMLDFLQVTNDGQLTYQVKTGINAGTCQVTVMIKDNGGVRNGGQDTRTRSFNITVNGIPSVAISSNKGTVVPKGELLILTASGADNYSWTPAAGLEGETGAAAVTVKPVKTTRYEVVATNNSGCRDTANIEIRVMADFIIRANNVITPNNDGRNDRWVIQSLEDYPENEVIITDRTGRMIFKQKNYSNTWDGKLNGQRLAEGTYYYTFTVFNSITKTTDVAKGYITILGD</sequence>
<dbReference type="OrthoDB" id="355609at2"/>
<evidence type="ECO:0000313" key="1">
    <source>
        <dbReference type="EMBL" id="SHL45158.1"/>
    </source>
</evidence>
<dbReference type="RefSeq" id="WP_073080164.1">
    <property type="nucleotide sequence ID" value="NZ_FRBL01000003.1"/>
</dbReference>
<protein>
    <submittedName>
        <fullName evidence="1">Gliding motility-associated C-terminal domain-containing protein</fullName>
    </submittedName>
</protein>